<evidence type="ECO:0000313" key="1">
    <source>
        <dbReference type="EMBL" id="OFI35908.1"/>
    </source>
</evidence>
<dbReference type="STRING" id="1856405.BFC17_09460"/>
<dbReference type="InterPro" id="IPR029063">
    <property type="entry name" value="SAM-dependent_MTases_sf"/>
</dbReference>
<proteinExistence type="predicted"/>
<evidence type="ECO:0000313" key="2">
    <source>
        <dbReference type="Proteomes" id="UP000176037"/>
    </source>
</evidence>
<accession>A0A1E8FJW7</accession>
<dbReference type="EMBL" id="MJIC01000004">
    <property type="protein sequence ID" value="OFI35908.1"/>
    <property type="molecule type" value="Genomic_DNA"/>
</dbReference>
<dbReference type="Proteomes" id="UP000176037">
    <property type="component" value="Unassembled WGS sequence"/>
</dbReference>
<dbReference type="Gene3D" id="3.40.50.150">
    <property type="entry name" value="Vaccinia Virus protein VP39"/>
    <property type="match status" value="1"/>
</dbReference>
<dbReference type="OrthoDB" id="5974463at2"/>
<sequence>MNKKQKWNEFWATESDFHEVFVCGGDDNNNALRKLWHSVFAQFSSQARIIDIASGAGSIYRSIGAKNFSNLVAVDGSTAALNALSKDLPEVTTIEQDITVHNPEVERADHVVSQFGIEYGGIAAFKVALAMLSSGGSVHCLCHGQNSSIPLQQRQQLEGIELIRTTEFLSLAMHCIAAMYSNDVPMIEKYVGQFRKVEPLLARFASEYPQTFAAHIHASLKKMILQLKSYNEKDVLEWCESAVAQCDELESRARDIVNIALDTDKIQLLKQLFALNKMENFQVEDVINDNNASVIGLLISASKP</sequence>
<dbReference type="AlphaFoldDB" id="A0A1E8FJW7"/>
<gene>
    <name evidence="1" type="ORF">BFC17_09460</name>
</gene>
<dbReference type="CDD" id="cd02440">
    <property type="entry name" value="AdoMet_MTases"/>
    <property type="match status" value="1"/>
</dbReference>
<dbReference type="RefSeq" id="WP_070174753.1">
    <property type="nucleotide sequence ID" value="NZ_BMJR01000004.1"/>
</dbReference>
<protein>
    <recommendedName>
        <fullName evidence="3">Methyltransferase domain-containing protein</fullName>
    </recommendedName>
</protein>
<evidence type="ECO:0008006" key="3">
    <source>
        <dbReference type="Google" id="ProtNLM"/>
    </source>
</evidence>
<name>A0A1E8FJW7_9ALTE</name>
<comment type="caution">
    <text evidence="1">The sequence shown here is derived from an EMBL/GenBank/DDBJ whole genome shotgun (WGS) entry which is preliminary data.</text>
</comment>
<keyword evidence="2" id="KW-1185">Reference proteome</keyword>
<dbReference type="SUPFAM" id="SSF53335">
    <property type="entry name" value="S-adenosyl-L-methionine-dependent methyltransferases"/>
    <property type="match status" value="1"/>
</dbReference>
<reference evidence="1 2" key="1">
    <citation type="submission" date="2016-09" db="EMBL/GenBank/DDBJ databases">
        <title>Alteromonas lipolytica, a new species isolated from sea water.</title>
        <authorList>
            <person name="Wu Y.-H."/>
            <person name="Cheng H."/>
            <person name="Xu X.-W."/>
        </authorList>
    </citation>
    <scope>NUCLEOTIDE SEQUENCE [LARGE SCALE GENOMIC DNA]</scope>
    <source>
        <strain evidence="1 2">JW12</strain>
    </source>
</reference>
<organism evidence="1 2">
    <name type="scientific">Alteromonas lipolytica</name>
    <dbReference type="NCBI Taxonomy" id="1856405"/>
    <lineage>
        <taxon>Bacteria</taxon>
        <taxon>Pseudomonadati</taxon>
        <taxon>Pseudomonadota</taxon>
        <taxon>Gammaproteobacteria</taxon>
        <taxon>Alteromonadales</taxon>
        <taxon>Alteromonadaceae</taxon>
        <taxon>Alteromonas/Salinimonas group</taxon>
        <taxon>Alteromonas</taxon>
    </lineage>
</organism>